<dbReference type="Pfam" id="PF07727">
    <property type="entry name" value="RVT_2"/>
    <property type="match status" value="1"/>
</dbReference>
<dbReference type="PANTHER" id="PTHR11439">
    <property type="entry name" value="GAG-POL-RELATED RETROTRANSPOSON"/>
    <property type="match status" value="1"/>
</dbReference>
<evidence type="ECO:0000259" key="1">
    <source>
        <dbReference type="Pfam" id="PF07727"/>
    </source>
</evidence>
<accession>A0A9Q3FBI3</accession>
<feature type="domain" description="Reverse transcriptase Ty1/copia-type" evidence="1">
    <location>
        <begin position="22"/>
        <end position="82"/>
    </location>
</feature>
<reference evidence="2" key="1">
    <citation type="submission" date="2021-03" db="EMBL/GenBank/DDBJ databases">
        <title>Draft genome sequence of rust myrtle Austropuccinia psidii MF-1, a brazilian biotype.</title>
        <authorList>
            <person name="Quecine M.C."/>
            <person name="Pachon D.M.R."/>
            <person name="Bonatelli M.L."/>
            <person name="Correr F.H."/>
            <person name="Franceschini L.M."/>
            <person name="Leite T.F."/>
            <person name="Margarido G.R.A."/>
            <person name="Almeida C.A."/>
            <person name="Ferrarezi J.A."/>
            <person name="Labate C.A."/>
        </authorList>
    </citation>
    <scope>NUCLEOTIDE SEQUENCE</scope>
    <source>
        <strain evidence="2">MF-1</strain>
    </source>
</reference>
<evidence type="ECO:0000313" key="2">
    <source>
        <dbReference type="EMBL" id="MBW0535999.1"/>
    </source>
</evidence>
<dbReference type="Proteomes" id="UP000765509">
    <property type="component" value="Unassembled WGS sequence"/>
</dbReference>
<name>A0A9Q3FBI3_9BASI</name>
<dbReference type="AlphaFoldDB" id="A0A9Q3FBI3"/>
<proteinExistence type="predicted"/>
<dbReference type="EMBL" id="AVOT02040769">
    <property type="protein sequence ID" value="MBW0535999.1"/>
    <property type="molecule type" value="Genomic_DNA"/>
</dbReference>
<protein>
    <recommendedName>
        <fullName evidence="1">Reverse transcriptase Ty1/copia-type domain-containing protein</fullName>
    </recommendedName>
</protein>
<organism evidence="2 3">
    <name type="scientific">Austropuccinia psidii MF-1</name>
    <dbReference type="NCBI Taxonomy" id="1389203"/>
    <lineage>
        <taxon>Eukaryota</taxon>
        <taxon>Fungi</taxon>
        <taxon>Dikarya</taxon>
        <taxon>Basidiomycota</taxon>
        <taxon>Pucciniomycotina</taxon>
        <taxon>Pucciniomycetes</taxon>
        <taxon>Pucciniales</taxon>
        <taxon>Sphaerophragmiaceae</taxon>
        <taxon>Austropuccinia</taxon>
    </lineage>
</organism>
<dbReference type="PANTHER" id="PTHR11439:SF483">
    <property type="entry name" value="PEPTIDE SYNTHASE GLIP-LIKE, PUTATIVE (AFU_ORTHOLOGUE AFUA_3G12920)-RELATED"/>
    <property type="match status" value="1"/>
</dbReference>
<evidence type="ECO:0000313" key="3">
    <source>
        <dbReference type="Proteomes" id="UP000765509"/>
    </source>
</evidence>
<comment type="caution">
    <text evidence="2">The sequence shown here is derived from an EMBL/GenBank/DDBJ whole genome shotgun (WGS) entry which is preliminary data.</text>
</comment>
<keyword evidence="3" id="KW-1185">Reference proteome</keyword>
<dbReference type="CDD" id="cd09272">
    <property type="entry name" value="RNase_HI_RT_Ty1"/>
    <property type="match status" value="1"/>
</dbReference>
<sequence>MASNQQQEVGIRHFQDGDESDQIITELKKHFKIQDLGLASHVLGIKVTRNNEKVIQINQSHYIEELLKKYNMEDCKVTLTQMQSNLKLEPETEAEQDEFKTLNEDYRSAIGSLNYLSQCTQPDIAYAVGHLSQFLEKPSCQHWASFKRVLRYLKGTKNLVINYHETGEREKVGYSDSSWAEDLGRRSWSGYIFTMSGGIIIWKSKNLGGVSGCSMEGKFRLFLSSFHEAKWLSLLQSEVTNEDHEQITIYNVNKGAISRSKNPIYHSRTKYIDVHYNSIRDLIENEEIDIKYLPTEELIADCPITALDRNKQKKFIKLMGMIGCLN</sequence>
<gene>
    <name evidence="2" type="ORF">O181_075714</name>
</gene>
<dbReference type="OrthoDB" id="3214708at2759"/>
<dbReference type="InterPro" id="IPR013103">
    <property type="entry name" value="RVT_2"/>
</dbReference>